<name>A0A4Y2TVB4_ARAVE</name>
<gene>
    <name evidence="1" type="ORF">AVEN_269661_1</name>
</gene>
<dbReference type="EMBL" id="BGPR01031464">
    <property type="protein sequence ID" value="GBO04575.1"/>
    <property type="molecule type" value="Genomic_DNA"/>
</dbReference>
<evidence type="ECO:0000313" key="1">
    <source>
        <dbReference type="EMBL" id="GBO04575.1"/>
    </source>
</evidence>
<sequence length="156" mass="17963">MVRSRLRVRIIPSSKPDFINRSVVYVSLVHVKSGVEDQTSSHWCGKQHPVRYGLQADVERRFGDRGARLVDFGMKRQNSFDVSNPAGSGRIEIGAGLQSLITFRRLLFEDSSFENLNLWKTPHHLVSRRVYRNSPRCNADFFLNTNGTELEFFYIS</sequence>
<dbReference type="Proteomes" id="UP000499080">
    <property type="component" value="Unassembled WGS sequence"/>
</dbReference>
<accession>A0A4Y2TVB4</accession>
<comment type="caution">
    <text evidence="1">The sequence shown here is derived from an EMBL/GenBank/DDBJ whole genome shotgun (WGS) entry which is preliminary data.</text>
</comment>
<protein>
    <submittedName>
        <fullName evidence="1">Uncharacterized protein</fullName>
    </submittedName>
</protein>
<keyword evidence="2" id="KW-1185">Reference proteome</keyword>
<proteinExistence type="predicted"/>
<reference evidence="1 2" key="1">
    <citation type="journal article" date="2019" name="Sci. Rep.">
        <title>Orb-weaving spider Araneus ventricosus genome elucidates the spidroin gene catalogue.</title>
        <authorList>
            <person name="Kono N."/>
            <person name="Nakamura H."/>
            <person name="Ohtoshi R."/>
            <person name="Moran D.A.P."/>
            <person name="Shinohara A."/>
            <person name="Yoshida Y."/>
            <person name="Fujiwara M."/>
            <person name="Mori M."/>
            <person name="Tomita M."/>
            <person name="Arakawa K."/>
        </authorList>
    </citation>
    <scope>NUCLEOTIDE SEQUENCE [LARGE SCALE GENOMIC DNA]</scope>
</reference>
<organism evidence="1 2">
    <name type="scientific">Araneus ventricosus</name>
    <name type="common">Orbweaver spider</name>
    <name type="synonym">Epeira ventricosa</name>
    <dbReference type="NCBI Taxonomy" id="182803"/>
    <lineage>
        <taxon>Eukaryota</taxon>
        <taxon>Metazoa</taxon>
        <taxon>Ecdysozoa</taxon>
        <taxon>Arthropoda</taxon>
        <taxon>Chelicerata</taxon>
        <taxon>Arachnida</taxon>
        <taxon>Araneae</taxon>
        <taxon>Araneomorphae</taxon>
        <taxon>Entelegynae</taxon>
        <taxon>Araneoidea</taxon>
        <taxon>Araneidae</taxon>
        <taxon>Araneus</taxon>
    </lineage>
</organism>
<dbReference type="AlphaFoldDB" id="A0A4Y2TVB4"/>
<evidence type="ECO:0000313" key="2">
    <source>
        <dbReference type="Proteomes" id="UP000499080"/>
    </source>
</evidence>